<protein>
    <submittedName>
        <fullName evidence="1">Uncharacterized protein</fullName>
    </submittedName>
</protein>
<comment type="caution">
    <text evidence="1">The sequence shown here is derived from an EMBL/GenBank/DDBJ whole genome shotgun (WGS) entry which is preliminary data.</text>
</comment>
<reference evidence="1 2" key="1">
    <citation type="journal article" date="2022" name="Plant J.">
        <title>Chromosome-level genome of Camellia lanceoleosa provides a valuable resource for understanding genome evolution and self-incompatibility.</title>
        <authorList>
            <person name="Gong W."/>
            <person name="Xiao S."/>
            <person name="Wang L."/>
            <person name="Liao Z."/>
            <person name="Chang Y."/>
            <person name="Mo W."/>
            <person name="Hu G."/>
            <person name="Li W."/>
            <person name="Zhao G."/>
            <person name="Zhu H."/>
            <person name="Hu X."/>
            <person name="Ji K."/>
            <person name="Xiang X."/>
            <person name="Song Q."/>
            <person name="Yuan D."/>
            <person name="Jin S."/>
            <person name="Zhang L."/>
        </authorList>
    </citation>
    <scope>NUCLEOTIDE SEQUENCE [LARGE SCALE GENOMIC DNA]</scope>
    <source>
        <strain evidence="1">SQ_2022a</strain>
    </source>
</reference>
<dbReference type="EMBL" id="CM045764">
    <property type="protein sequence ID" value="KAI8008605.1"/>
    <property type="molecule type" value="Genomic_DNA"/>
</dbReference>
<evidence type="ECO:0000313" key="2">
    <source>
        <dbReference type="Proteomes" id="UP001060215"/>
    </source>
</evidence>
<evidence type="ECO:0000313" key="1">
    <source>
        <dbReference type="EMBL" id="KAI8008605.1"/>
    </source>
</evidence>
<sequence length="32" mass="3938">MFGPTFWLITKRRAKSREKRESLTFWYGLLAF</sequence>
<dbReference type="Proteomes" id="UP001060215">
    <property type="component" value="Chromosome 7"/>
</dbReference>
<gene>
    <name evidence="1" type="ORF">LOK49_LG07G00544</name>
</gene>
<organism evidence="1 2">
    <name type="scientific">Camellia lanceoleosa</name>
    <dbReference type="NCBI Taxonomy" id="1840588"/>
    <lineage>
        <taxon>Eukaryota</taxon>
        <taxon>Viridiplantae</taxon>
        <taxon>Streptophyta</taxon>
        <taxon>Embryophyta</taxon>
        <taxon>Tracheophyta</taxon>
        <taxon>Spermatophyta</taxon>
        <taxon>Magnoliopsida</taxon>
        <taxon>eudicotyledons</taxon>
        <taxon>Gunneridae</taxon>
        <taxon>Pentapetalae</taxon>
        <taxon>asterids</taxon>
        <taxon>Ericales</taxon>
        <taxon>Theaceae</taxon>
        <taxon>Camellia</taxon>
    </lineage>
</organism>
<proteinExistence type="predicted"/>
<name>A0ACC0H629_9ERIC</name>
<accession>A0ACC0H629</accession>
<keyword evidence="2" id="KW-1185">Reference proteome</keyword>